<dbReference type="SUPFAM" id="SSF56935">
    <property type="entry name" value="Porins"/>
    <property type="match status" value="1"/>
</dbReference>
<protein>
    <recommendedName>
        <fullName evidence="3">Porin</fullName>
    </recommendedName>
</protein>
<comment type="caution">
    <text evidence="1">The sequence shown here is derived from an EMBL/GenBank/DDBJ whole genome shotgun (WGS) entry which is preliminary data.</text>
</comment>
<keyword evidence="2" id="KW-1185">Reference proteome</keyword>
<dbReference type="Proteomes" id="UP000271227">
    <property type="component" value="Unassembled WGS sequence"/>
</dbReference>
<evidence type="ECO:0000313" key="2">
    <source>
        <dbReference type="Proteomes" id="UP000271227"/>
    </source>
</evidence>
<sequence>MPSNLLSGKGKSFFPIQARRFGGVRGMAAGLIALCAGGGATAGDSGLPRIDWEFWGDLRLSATSGEPGWLDGGFGKGRYGGRLNGDRDDGIVRGEVAQASILAKPVLAWGLTGLVHVKYDQVQDKPADLVEAFLRYRPAPSSNLSWSAKAGLYFLPVSRENTGPAWSSPYTISFSALNSWIGEEGKVVGAELRGTWRSGGHRLSATGGVFGFNDPIGSLIAWRGWALHDHIPGAFSTVPLPPVPSISEGGFFEIQPDYVNPVKEVDNRPGYYVALDYDFDRRFRLGFFYHDNRGEPTTFRDGQYSWDTRFWVATAEANLPGDVRVIAQHSQGNTQMGKPYFGRQPLDTDFGAGYVLVTRSFGAARISGRVDWFDTDDRILIVRDNNEEVGYAATLAAGIPVTRHVGVMAEWLYINSDRHGRRYLGLAEEQDQHLVQVSLRLHF</sequence>
<name>A0A3M0C6R3_9PROT</name>
<organism evidence="1 2">
    <name type="scientific">Eilatimonas milleporae</name>
    <dbReference type="NCBI Taxonomy" id="911205"/>
    <lineage>
        <taxon>Bacteria</taxon>
        <taxon>Pseudomonadati</taxon>
        <taxon>Pseudomonadota</taxon>
        <taxon>Alphaproteobacteria</taxon>
        <taxon>Kordiimonadales</taxon>
        <taxon>Kordiimonadaceae</taxon>
        <taxon>Eilatimonas</taxon>
    </lineage>
</organism>
<proteinExistence type="predicted"/>
<gene>
    <name evidence="1" type="ORF">BXY39_2495</name>
</gene>
<accession>A0A3M0C6R3</accession>
<dbReference type="InParanoid" id="A0A3M0C6R3"/>
<reference evidence="1 2" key="1">
    <citation type="submission" date="2018-10" db="EMBL/GenBank/DDBJ databases">
        <title>Genomic Encyclopedia of Archaeal and Bacterial Type Strains, Phase II (KMG-II): from individual species to whole genera.</title>
        <authorList>
            <person name="Goeker M."/>
        </authorList>
    </citation>
    <scope>NUCLEOTIDE SEQUENCE [LARGE SCALE GENOMIC DNA]</scope>
    <source>
        <strain evidence="1 2">DSM 25217</strain>
    </source>
</reference>
<evidence type="ECO:0000313" key="1">
    <source>
        <dbReference type="EMBL" id="RMB04922.1"/>
    </source>
</evidence>
<evidence type="ECO:0008006" key="3">
    <source>
        <dbReference type="Google" id="ProtNLM"/>
    </source>
</evidence>
<dbReference type="EMBL" id="REFR01000012">
    <property type="protein sequence ID" value="RMB04922.1"/>
    <property type="molecule type" value="Genomic_DNA"/>
</dbReference>
<dbReference type="AlphaFoldDB" id="A0A3M0C6R3"/>